<gene>
    <name evidence="2" type="ORF">AVDCRST_MAG93-3357</name>
</gene>
<evidence type="ECO:0000256" key="1">
    <source>
        <dbReference type="SAM" id="MobiDB-lite"/>
    </source>
</evidence>
<dbReference type="AlphaFoldDB" id="A0A6J4JNY0"/>
<feature type="non-terminal residue" evidence="2">
    <location>
        <position position="1"/>
    </location>
</feature>
<accession>A0A6J4JNY0</accession>
<sequence>EAERVDRRAVGAAASAPAAAEAPHRPPREGAPDRARRHPLGLAHGQSVALPARALRLLEDGLLPLLPLATRRGLGPGPGGVAAPRRRQRTARLEPALRRQHGRPGAPARGGRQRGDPATEALGRSRGGFTTKVHLRCERGGKPMVFVL</sequence>
<protein>
    <submittedName>
        <fullName evidence="2">Transposase</fullName>
    </submittedName>
</protein>
<feature type="compositionally biased region" description="Basic and acidic residues" evidence="1">
    <location>
        <begin position="22"/>
        <end position="34"/>
    </location>
</feature>
<feature type="compositionally biased region" description="Low complexity" evidence="1">
    <location>
        <begin position="10"/>
        <end position="21"/>
    </location>
</feature>
<dbReference type="EMBL" id="CADCTR010001147">
    <property type="protein sequence ID" value="CAA9283535.1"/>
    <property type="molecule type" value="Genomic_DNA"/>
</dbReference>
<feature type="non-terminal residue" evidence="2">
    <location>
        <position position="148"/>
    </location>
</feature>
<organism evidence="2">
    <name type="scientific">uncultured Chloroflexia bacterium</name>
    <dbReference type="NCBI Taxonomy" id="1672391"/>
    <lineage>
        <taxon>Bacteria</taxon>
        <taxon>Bacillati</taxon>
        <taxon>Chloroflexota</taxon>
        <taxon>Chloroflexia</taxon>
        <taxon>environmental samples</taxon>
    </lineage>
</organism>
<feature type="region of interest" description="Disordered" evidence="1">
    <location>
        <begin position="1"/>
        <end position="41"/>
    </location>
</feature>
<reference evidence="2" key="1">
    <citation type="submission" date="2020-02" db="EMBL/GenBank/DDBJ databases">
        <authorList>
            <person name="Meier V. D."/>
        </authorList>
    </citation>
    <scope>NUCLEOTIDE SEQUENCE</scope>
    <source>
        <strain evidence="2">AVDCRST_MAG93</strain>
    </source>
</reference>
<proteinExistence type="predicted"/>
<feature type="region of interest" description="Disordered" evidence="1">
    <location>
        <begin position="70"/>
        <end position="127"/>
    </location>
</feature>
<name>A0A6J4JNY0_9CHLR</name>
<evidence type="ECO:0000313" key="2">
    <source>
        <dbReference type="EMBL" id="CAA9283535.1"/>
    </source>
</evidence>